<name>A0A8K0VW79_9PLEO</name>
<organism evidence="1 2">
    <name type="scientific">Paraphoma chrysanthemicola</name>
    <dbReference type="NCBI Taxonomy" id="798071"/>
    <lineage>
        <taxon>Eukaryota</taxon>
        <taxon>Fungi</taxon>
        <taxon>Dikarya</taxon>
        <taxon>Ascomycota</taxon>
        <taxon>Pezizomycotina</taxon>
        <taxon>Dothideomycetes</taxon>
        <taxon>Pleosporomycetidae</taxon>
        <taxon>Pleosporales</taxon>
        <taxon>Pleosporineae</taxon>
        <taxon>Phaeosphaeriaceae</taxon>
        <taxon>Paraphoma</taxon>
    </lineage>
</organism>
<gene>
    <name evidence="1" type="ORF">FB567DRAFT_103015</name>
</gene>
<accession>A0A8K0VW79</accession>
<dbReference type="EMBL" id="JAGMVJ010000014">
    <property type="protein sequence ID" value="KAH7082270.1"/>
    <property type="molecule type" value="Genomic_DNA"/>
</dbReference>
<comment type="caution">
    <text evidence="1">The sequence shown here is derived from an EMBL/GenBank/DDBJ whole genome shotgun (WGS) entry which is preliminary data.</text>
</comment>
<dbReference type="AlphaFoldDB" id="A0A8K0VW79"/>
<proteinExistence type="predicted"/>
<reference evidence="1" key="1">
    <citation type="journal article" date="2021" name="Nat. Commun.">
        <title>Genetic determinants of endophytism in the Arabidopsis root mycobiome.</title>
        <authorList>
            <person name="Mesny F."/>
            <person name="Miyauchi S."/>
            <person name="Thiergart T."/>
            <person name="Pickel B."/>
            <person name="Atanasova L."/>
            <person name="Karlsson M."/>
            <person name="Huettel B."/>
            <person name="Barry K.W."/>
            <person name="Haridas S."/>
            <person name="Chen C."/>
            <person name="Bauer D."/>
            <person name="Andreopoulos W."/>
            <person name="Pangilinan J."/>
            <person name="LaButti K."/>
            <person name="Riley R."/>
            <person name="Lipzen A."/>
            <person name="Clum A."/>
            <person name="Drula E."/>
            <person name="Henrissat B."/>
            <person name="Kohler A."/>
            <person name="Grigoriev I.V."/>
            <person name="Martin F.M."/>
            <person name="Hacquard S."/>
        </authorList>
    </citation>
    <scope>NUCLEOTIDE SEQUENCE</scope>
    <source>
        <strain evidence="1">MPI-SDFR-AT-0120</strain>
    </source>
</reference>
<dbReference type="OrthoDB" id="3801236at2759"/>
<evidence type="ECO:0000313" key="1">
    <source>
        <dbReference type="EMBL" id="KAH7082270.1"/>
    </source>
</evidence>
<sequence length="173" mass="20050">MPSSAPAHVGRQYLPDELVVHILEQALVLPGGQKIDKTLHDQLFQDYLAPIITTRNRHLVDLALELYYHKNTFTVEIRARGLSRPSPAKSYAIRYLHITITECRMARELETMLLHPDSSWRWLLEPLHPLDPPRYNPIGAQLLAPSEIANSTAWQRDFRDLRTLRLETKLEKK</sequence>
<keyword evidence="2" id="KW-1185">Reference proteome</keyword>
<protein>
    <submittedName>
        <fullName evidence="1">Uncharacterized protein</fullName>
    </submittedName>
</protein>
<evidence type="ECO:0000313" key="2">
    <source>
        <dbReference type="Proteomes" id="UP000813461"/>
    </source>
</evidence>
<dbReference type="Proteomes" id="UP000813461">
    <property type="component" value="Unassembled WGS sequence"/>
</dbReference>